<dbReference type="GO" id="GO:0140326">
    <property type="term" value="F:ATPase-coupled intramembrane lipid transporter activity"/>
    <property type="evidence" value="ECO:0007669"/>
    <property type="project" value="UniProtKB-EC"/>
</dbReference>
<reference evidence="23" key="1">
    <citation type="submission" date="2025-08" db="UniProtKB">
        <authorList>
            <consortium name="Ensembl"/>
        </authorList>
    </citation>
    <scope>IDENTIFICATION</scope>
</reference>
<keyword evidence="7 17" id="KW-0547">Nucleotide-binding</keyword>
<dbReference type="NCBIfam" id="TIGR01652">
    <property type="entry name" value="ATPase-Plipid"/>
    <property type="match status" value="2"/>
</dbReference>
<protein>
    <recommendedName>
        <fullName evidence="19">Phospholipid-transporting ATPase</fullName>
        <ecNumber evidence="19">7.6.2.1</ecNumber>
    </recommendedName>
</protein>
<evidence type="ECO:0000256" key="11">
    <source>
        <dbReference type="ARBA" id="ARBA00022967"/>
    </source>
</evidence>
<dbReference type="InterPro" id="IPR036412">
    <property type="entry name" value="HAD-like_sf"/>
</dbReference>
<dbReference type="SUPFAM" id="SSF81665">
    <property type="entry name" value="Calcium ATPase, transmembrane domain M"/>
    <property type="match status" value="1"/>
</dbReference>
<feature type="binding site" evidence="17">
    <location>
        <position position="978"/>
    </location>
    <ligand>
        <name>ATP</name>
        <dbReference type="ChEBI" id="CHEBI:30616"/>
    </ligand>
</feature>
<feature type="region of interest" description="Disordered" evidence="20">
    <location>
        <begin position="1292"/>
        <end position="1314"/>
    </location>
</feature>
<feature type="binding site" evidence="17">
    <location>
        <position position="948"/>
    </location>
    <ligand>
        <name>ATP</name>
        <dbReference type="ChEBI" id="CHEBI:30616"/>
    </ligand>
</feature>
<feature type="binding site" evidence="18">
    <location>
        <position position="432"/>
    </location>
    <ligand>
        <name>Mg(2+)</name>
        <dbReference type="ChEBI" id="CHEBI:18420"/>
    </ligand>
</feature>
<evidence type="ECO:0000256" key="7">
    <source>
        <dbReference type="ARBA" id="ARBA00022741"/>
    </source>
</evidence>
<dbReference type="GO" id="GO:0045332">
    <property type="term" value="P:phospholipid translocation"/>
    <property type="evidence" value="ECO:0007669"/>
    <property type="project" value="TreeGrafter"/>
</dbReference>
<keyword evidence="11 19" id="KW-1278">Translocase</keyword>
<keyword evidence="5 19" id="KW-0812">Transmembrane</keyword>
<feature type="domain" description="P-type ATPase C-terminal" evidence="22">
    <location>
        <begin position="1000"/>
        <end position="1244"/>
    </location>
</feature>
<evidence type="ECO:0000256" key="16">
    <source>
        <dbReference type="PIRSR" id="PIRSR606539-1"/>
    </source>
</evidence>
<dbReference type="InterPro" id="IPR006539">
    <property type="entry name" value="P-type_ATPase_IV"/>
</dbReference>
<feature type="transmembrane region" description="Helical" evidence="19">
    <location>
        <begin position="1064"/>
        <end position="1084"/>
    </location>
</feature>
<evidence type="ECO:0000256" key="10">
    <source>
        <dbReference type="ARBA" id="ARBA00022842"/>
    </source>
</evidence>
<dbReference type="Pfam" id="PF16209">
    <property type="entry name" value="PhoLip_ATPase_N"/>
    <property type="match status" value="1"/>
</dbReference>
<feature type="region of interest" description="Disordered" evidence="20">
    <location>
        <begin position="503"/>
        <end position="528"/>
    </location>
</feature>
<evidence type="ECO:0000256" key="5">
    <source>
        <dbReference type="ARBA" id="ARBA00022692"/>
    </source>
</evidence>
<feature type="compositionally biased region" description="Basic and acidic residues" evidence="20">
    <location>
        <begin position="1292"/>
        <end position="1304"/>
    </location>
</feature>
<dbReference type="GO" id="GO:0005789">
    <property type="term" value="C:endoplasmic reticulum membrane"/>
    <property type="evidence" value="ECO:0007669"/>
    <property type="project" value="UniProtKB-SubCell"/>
</dbReference>
<dbReference type="GO" id="GO:0016887">
    <property type="term" value="F:ATP hydrolysis activity"/>
    <property type="evidence" value="ECO:0007669"/>
    <property type="project" value="InterPro"/>
</dbReference>
<comment type="catalytic activity">
    <reaction evidence="15">
        <text>a beta-D-glucosyl-(1&lt;-&gt;1')-N-acylsphing-4-enine(out) + ATP + H2O = a beta-D-glucosyl-(1&lt;-&gt;1')-N-acylsphing-4-enine(in) + ADP + phosphate + H(+)</text>
        <dbReference type="Rhea" id="RHEA:66036"/>
        <dbReference type="ChEBI" id="CHEBI:15377"/>
        <dbReference type="ChEBI" id="CHEBI:15378"/>
        <dbReference type="ChEBI" id="CHEBI:22801"/>
        <dbReference type="ChEBI" id="CHEBI:30616"/>
        <dbReference type="ChEBI" id="CHEBI:43474"/>
        <dbReference type="ChEBI" id="CHEBI:456216"/>
    </reaction>
    <physiologicalReaction direction="left-to-right" evidence="15">
        <dbReference type="Rhea" id="RHEA:66037"/>
    </physiologicalReaction>
</comment>
<feature type="binding site" evidence="17">
    <location>
        <position position="776"/>
    </location>
    <ligand>
        <name>ATP</name>
        <dbReference type="ChEBI" id="CHEBI:30616"/>
    </ligand>
</feature>
<evidence type="ECO:0000256" key="9">
    <source>
        <dbReference type="ARBA" id="ARBA00022840"/>
    </source>
</evidence>
<feature type="binding site" evidence="17">
    <location>
        <position position="733"/>
    </location>
    <ligand>
        <name>ATP</name>
        <dbReference type="ChEBI" id="CHEBI:30616"/>
    </ligand>
</feature>
<dbReference type="NCBIfam" id="TIGR01494">
    <property type="entry name" value="ATPase_P-type"/>
    <property type="match status" value="1"/>
</dbReference>
<keyword evidence="12 19" id="KW-1133">Transmembrane helix</keyword>
<feature type="binding site" evidence="17">
    <location>
        <position position="857"/>
    </location>
    <ligand>
        <name>ATP</name>
        <dbReference type="ChEBI" id="CHEBI:30616"/>
    </ligand>
</feature>
<dbReference type="InterPro" id="IPR023298">
    <property type="entry name" value="ATPase_P-typ_TM_dom_sf"/>
</dbReference>
<comment type="subcellular location">
    <subcellularLocation>
        <location evidence="2">Endomembrane system</location>
        <topology evidence="2">Multi-pass membrane protein</topology>
    </subcellularLocation>
    <subcellularLocation>
        <location evidence="3">Endoplasmic reticulum membrane</location>
    </subcellularLocation>
    <subcellularLocation>
        <location evidence="19">Membrane</location>
        <topology evidence="19">Multi-pass membrane protein</topology>
    </subcellularLocation>
</comment>
<evidence type="ECO:0000256" key="4">
    <source>
        <dbReference type="ARBA" id="ARBA00008109"/>
    </source>
</evidence>
<dbReference type="Gene3D" id="1.20.1110.10">
    <property type="entry name" value="Calcium-transporting ATPase, transmembrane domain"/>
    <property type="match status" value="1"/>
</dbReference>
<dbReference type="FunFam" id="2.70.150.10:FF:000022">
    <property type="entry name" value="Phospholipid-transporting ATPase"/>
    <property type="match status" value="1"/>
</dbReference>
<evidence type="ECO:0000256" key="18">
    <source>
        <dbReference type="PIRSR" id="PIRSR606539-3"/>
    </source>
</evidence>
<dbReference type="SUPFAM" id="SSF56784">
    <property type="entry name" value="HAD-like"/>
    <property type="match status" value="1"/>
</dbReference>
<keyword evidence="6 18" id="KW-0479">Metal-binding</keyword>
<keyword evidence="9 17" id="KW-0067">ATP-binding</keyword>
<feature type="transmembrane region" description="Helical" evidence="19">
    <location>
        <begin position="1031"/>
        <end position="1052"/>
    </location>
</feature>
<evidence type="ECO:0000256" key="14">
    <source>
        <dbReference type="ARBA" id="ARBA00034036"/>
    </source>
</evidence>
<keyword evidence="24" id="KW-1185">Reference proteome</keyword>
<organism evidence="23 24">
    <name type="scientific">Oncorhynchus tshawytscha</name>
    <name type="common">Chinook salmon</name>
    <name type="synonym">Salmo tshawytscha</name>
    <dbReference type="NCBI Taxonomy" id="74940"/>
    <lineage>
        <taxon>Eukaryota</taxon>
        <taxon>Metazoa</taxon>
        <taxon>Chordata</taxon>
        <taxon>Craniata</taxon>
        <taxon>Vertebrata</taxon>
        <taxon>Euteleostomi</taxon>
        <taxon>Actinopterygii</taxon>
        <taxon>Neopterygii</taxon>
        <taxon>Teleostei</taxon>
        <taxon>Protacanthopterygii</taxon>
        <taxon>Salmoniformes</taxon>
        <taxon>Salmonidae</taxon>
        <taxon>Salmoninae</taxon>
        <taxon>Oncorhynchus</taxon>
    </lineage>
</organism>
<gene>
    <name evidence="23" type="primary">ATP10D</name>
</gene>
<dbReference type="PRINTS" id="PR00119">
    <property type="entry name" value="CATATPASE"/>
</dbReference>
<feature type="binding site" evidence="18">
    <location>
        <position position="978"/>
    </location>
    <ligand>
        <name>Mg(2+)</name>
        <dbReference type="ChEBI" id="CHEBI:18420"/>
    </ligand>
</feature>
<evidence type="ECO:0000256" key="3">
    <source>
        <dbReference type="ARBA" id="ARBA00004586"/>
    </source>
</evidence>
<feature type="transmembrane region" description="Helical" evidence="19">
    <location>
        <begin position="1114"/>
        <end position="1136"/>
    </location>
</feature>
<evidence type="ECO:0000256" key="8">
    <source>
        <dbReference type="ARBA" id="ARBA00022824"/>
    </source>
</evidence>
<dbReference type="PROSITE" id="PS00154">
    <property type="entry name" value="ATPASE_E1_E2"/>
    <property type="match status" value="1"/>
</dbReference>
<evidence type="ECO:0000256" key="12">
    <source>
        <dbReference type="ARBA" id="ARBA00022989"/>
    </source>
</evidence>
<feature type="binding site" evidence="17">
    <location>
        <position position="431"/>
    </location>
    <ligand>
        <name>ATP</name>
        <dbReference type="ChEBI" id="CHEBI:30616"/>
    </ligand>
</feature>
<evidence type="ECO:0000256" key="6">
    <source>
        <dbReference type="ARBA" id="ARBA00022723"/>
    </source>
</evidence>
<feature type="transmembrane region" description="Helical" evidence="19">
    <location>
        <begin position="96"/>
        <end position="115"/>
    </location>
</feature>
<comment type="catalytic activity">
    <reaction evidence="14 19">
        <text>ATP + H2O + phospholipidSide 1 = ADP + phosphate + phospholipidSide 2.</text>
        <dbReference type="EC" id="7.6.2.1"/>
    </reaction>
</comment>
<dbReference type="SUPFAM" id="SSF81660">
    <property type="entry name" value="Metal cation-transporting ATPase, ATP-binding domain N"/>
    <property type="match status" value="1"/>
</dbReference>
<dbReference type="SUPFAM" id="SSF81653">
    <property type="entry name" value="Calcium ATPase, transduction domain A"/>
    <property type="match status" value="1"/>
</dbReference>
<comment type="similarity">
    <text evidence="4 19">Belongs to the cation transport ATPase (P-type) (TC 3.A.3) family. Type IV subfamily.</text>
</comment>
<feature type="binding site" evidence="17">
    <location>
        <position position="432"/>
    </location>
    <ligand>
        <name>ATP</name>
        <dbReference type="ChEBI" id="CHEBI:30616"/>
    </ligand>
</feature>
<dbReference type="GeneTree" id="ENSGT00940000156728"/>
<evidence type="ECO:0000256" key="2">
    <source>
        <dbReference type="ARBA" id="ARBA00004127"/>
    </source>
</evidence>
<sequence>MEQIHWVRHRWQQLVAAESGQGRYSAPDAVPTKSSPKLHNAQLTGKRRTVIARHGPYQHEYDSVSKGCQGNGIRTTKYSLLSFIPMNLFQQFHRVANLYFLFLVMLNWVPVVEAFQKEITMIPLVVVLIVIAIKDALEDYRRYYKSDKIANGRICEVYSKKQQTYVDQRWQDVRVGDFVRLSCNEIIPADMLLLYSSDLHGVCYIETANLDGETNLKQRQVVRDLPQGSELTPENFHSRIECENPNNDLSRFRGYMEHPSNARVGLHNDNLLLRSCTIRNTETIIGIVVYAGHETKAMKNNSGPRYKRSKLERRMNMDILWSVVLLVIMCLTAAIGHGLWLRNLEEASFLIPDTTSPALAGFYLFWTMIIVLQVLIPVSLYVSIEIVKLGQIFFIQNDVDFYNEYLDSRIQCRALNITEDLGQIQYVFSDKTGTLTENKMVFRRCTIAGVEYPHEENARRLEVYKQEEDEAMGRSHTLKSRASAKSLSCKSLSCNRSSVSLHTLTGHSEGEGEETPSPTLPRHSAFSSPMEKDVVPDPFLVQKLNCLSSPLFLLMDASMELTYIVDFFMALAICNTVVVSSPNQPRHVSRTPLKSLEDIKMLFQRFSLPRFSTLSPPHTTESTRSFTGRLFARGKPATFTPSEEDKIVQLNPGAWNELIYEAESPDEAALVHAARAYHCTLRGHSLERLLVELPGMGSLAVHLLHILPFDSTRKRMSVVVRHPLTKQVVVYTKGADSVIMDLAESPKGAEQSESRQGHIREQTQKHLDNYAREGLRTLCIAKRVQTSTEYEVWLKRHAFAETSIENREELLLESAQRLETNLTLLGATGIVDRLQEEVPETIEALQRAGVKVWVLTGDKQETAINIACACKLLRSTDHLLTANCGSKEACKALLLELRAEMECGEAAEGTSGFTLVVDGRTLEFALQEDLKGDFLELSRCCRAVICCRSTPLQKSQVVRLVQDQLQVMTLAIGDGANDVSMIQVADVGIGISGQEGMQAVMSSDFAISRFKHLRKLLLVHGHWCYTRLANMILYFFYKNVMYVNLLFWYQFFCGFSGSVMTNSWVLIFFNLLFTSVPPLLYGILDKDVSADTLIKLPELYKSGQNSKAYLTSTFWLTMLDAIYQSLVCFFVPYFAYAGSDADMLSFGSPINASSLLIILLHQVIESRTLTWLHALLLMGSALFYFSFTLVFSVVCVTCSPPNNPLGVDKLQMSQPLFYGVCALTTMLALLPRFLFQALHNSICPSDTVKAALMDKLNPDDYCKRMQRWNQTQAQSKTRSLVINVEDSDIKVPDPDFRLPSELKEGSATTGSLLS</sequence>
<evidence type="ECO:0000313" key="23">
    <source>
        <dbReference type="Ensembl" id="ENSOTSP00005029921.1"/>
    </source>
</evidence>
<dbReference type="Gene3D" id="2.70.150.10">
    <property type="entry name" value="Calcium-transporting ATPase, cytoplasmic transduction domain A"/>
    <property type="match status" value="1"/>
</dbReference>
<dbReference type="Proteomes" id="UP000694402">
    <property type="component" value="Unassembled WGS sequence"/>
</dbReference>
<dbReference type="Ensembl" id="ENSOTST00005032363.2">
    <property type="protein sequence ID" value="ENSOTSP00005029921.1"/>
    <property type="gene ID" value="ENSOTSG00005014027.2"/>
</dbReference>
<accession>A0A8C8F5S1</accession>
<comment type="cofactor">
    <cofactor evidence="1 18">
        <name>Mg(2+)</name>
        <dbReference type="ChEBI" id="CHEBI:18420"/>
    </cofactor>
</comment>
<dbReference type="InterPro" id="IPR001757">
    <property type="entry name" value="P_typ_ATPase"/>
</dbReference>
<feature type="active site" description="4-aspartylphosphate intermediate" evidence="16">
    <location>
        <position position="430"/>
    </location>
</feature>
<dbReference type="PANTHER" id="PTHR24092:SF84">
    <property type="entry name" value="PHOSPHOLIPID-TRANSPORTING ATPASE VD"/>
    <property type="match status" value="1"/>
</dbReference>
<evidence type="ECO:0000256" key="19">
    <source>
        <dbReference type="RuleBase" id="RU362033"/>
    </source>
</evidence>
<keyword evidence="10 18" id="KW-0460">Magnesium</keyword>
<feature type="transmembrane region" description="Helical" evidence="19">
    <location>
        <begin position="319"/>
        <end position="340"/>
    </location>
</feature>
<keyword evidence="13 19" id="KW-0472">Membrane</keyword>
<feature type="binding site" evidence="17">
    <location>
        <position position="430"/>
    </location>
    <ligand>
        <name>ATP</name>
        <dbReference type="ChEBI" id="CHEBI:30616"/>
    </ligand>
</feature>
<dbReference type="InterPro" id="IPR023299">
    <property type="entry name" value="ATPase_P-typ_cyto_dom_N"/>
</dbReference>
<dbReference type="InterPro" id="IPR023214">
    <property type="entry name" value="HAD_sf"/>
</dbReference>
<feature type="binding site" evidence="17">
    <location>
        <position position="667"/>
    </location>
    <ligand>
        <name>ATP</name>
        <dbReference type="ChEBI" id="CHEBI:30616"/>
    </ligand>
</feature>
<evidence type="ECO:0000259" key="21">
    <source>
        <dbReference type="Pfam" id="PF16209"/>
    </source>
</evidence>
<dbReference type="InterPro" id="IPR032630">
    <property type="entry name" value="P_typ_ATPase_c"/>
</dbReference>
<feature type="binding site" evidence="17">
    <location>
        <position position="856"/>
    </location>
    <ligand>
        <name>ATP</name>
        <dbReference type="ChEBI" id="CHEBI:30616"/>
    </ligand>
</feature>
<feature type="binding site" evidence="18">
    <location>
        <position position="430"/>
    </location>
    <ligand>
        <name>Mg(2+)</name>
        <dbReference type="ChEBI" id="CHEBI:18420"/>
    </ligand>
</feature>
<proteinExistence type="inferred from homology"/>
<evidence type="ECO:0000256" key="1">
    <source>
        <dbReference type="ARBA" id="ARBA00001946"/>
    </source>
</evidence>
<dbReference type="Gene3D" id="3.40.50.1000">
    <property type="entry name" value="HAD superfamily/HAD-like"/>
    <property type="match status" value="2"/>
</dbReference>
<name>A0A8C8F5S1_ONCTS</name>
<dbReference type="EC" id="7.6.2.1" evidence="19"/>
<dbReference type="FunFam" id="3.40.50.1000:FF:000130">
    <property type="entry name" value="Phospholipid-transporting ATPase"/>
    <property type="match status" value="1"/>
</dbReference>
<evidence type="ECO:0000259" key="22">
    <source>
        <dbReference type="Pfam" id="PF16212"/>
    </source>
</evidence>
<dbReference type="CDD" id="cd02073">
    <property type="entry name" value="P-type_ATPase_APLT_Dnf-like"/>
    <property type="match status" value="1"/>
</dbReference>
<dbReference type="GO" id="GO:0005886">
    <property type="term" value="C:plasma membrane"/>
    <property type="evidence" value="ECO:0007669"/>
    <property type="project" value="TreeGrafter"/>
</dbReference>
<keyword evidence="8" id="KW-0256">Endoplasmic reticulum</keyword>
<dbReference type="SFLD" id="SFLDF00027">
    <property type="entry name" value="p-type_atpase"/>
    <property type="match status" value="1"/>
</dbReference>
<dbReference type="InterPro" id="IPR032631">
    <property type="entry name" value="P-type_ATPase_N"/>
</dbReference>
<feature type="binding site" evidence="18">
    <location>
        <position position="974"/>
    </location>
    <ligand>
        <name>Mg(2+)</name>
        <dbReference type="ChEBI" id="CHEBI:18420"/>
    </ligand>
</feature>
<dbReference type="GO" id="GO:0000287">
    <property type="term" value="F:magnesium ion binding"/>
    <property type="evidence" value="ECO:0007669"/>
    <property type="project" value="UniProtKB-UniRule"/>
</dbReference>
<dbReference type="SFLD" id="SFLDG00002">
    <property type="entry name" value="C1.7:_P-type_atpase_like"/>
    <property type="match status" value="1"/>
</dbReference>
<feature type="transmembrane region" description="Helical" evidence="19">
    <location>
        <begin position="1170"/>
        <end position="1196"/>
    </location>
</feature>
<dbReference type="InterPro" id="IPR008250">
    <property type="entry name" value="ATPase_P-typ_transduc_dom_A_sf"/>
</dbReference>
<evidence type="ECO:0000313" key="24">
    <source>
        <dbReference type="Proteomes" id="UP000694402"/>
    </source>
</evidence>
<dbReference type="InterPro" id="IPR044492">
    <property type="entry name" value="P_typ_ATPase_HD_dom"/>
</dbReference>
<feature type="transmembrane region" description="Helical" evidence="19">
    <location>
        <begin position="1216"/>
        <end position="1235"/>
    </location>
</feature>
<evidence type="ECO:0000256" key="13">
    <source>
        <dbReference type="ARBA" id="ARBA00023136"/>
    </source>
</evidence>
<evidence type="ECO:0000256" key="20">
    <source>
        <dbReference type="SAM" id="MobiDB-lite"/>
    </source>
</evidence>
<feature type="transmembrane region" description="Helical" evidence="19">
    <location>
        <begin position="360"/>
        <end position="382"/>
    </location>
</feature>
<feature type="binding site" evidence="17">
    <location>
        <position position="709"/>
    </location>
    <ligand>
        <name>ATP</name>
        <dbReference type="ChEBI" id="CHEBI:30616"/>
    </ligand>
</feature>
<dbReference type="Pfam" id="PF13246">
    <property type="entry name" value="Cation_ATPase"/>
    <property type="match status" value="1"/>
</dbReference>
<dbReference type="InterPro" id="IPR018303">
    <property type="entry name" value="ATPase_P-typ_P_site"/>
</dbReference>
<feature type="binding site" evidence="17">
    <location>
        <position position="977"/>
    </location>
    <ligand>
        <name>ATP</name>
        <dbReference type="ChEBI" id="CHEBI:30616"/>
    </ligand>
</feature>
<dbReference type="Pfam" id="PF16212">
    <property type="entry name" value="PhoLip_ATPase_C"/>
    <property type="match status" value="1"/>
</dbReference>
<feature type="binding site" evidence="17">
    <location>
        <position position="858"/>
    </location>
    <ligand>
        <name>ATP</name>
        <dbReference type="ChEBI" id="CHEBI:30616"/>
    </ligand>
</feature>
<feature type="transmembrane region" description="Helical" evidence="19">
    <location>
        <begin position="1143"/>
        <end position="1164"/>
    </location>
</feature>
<dbReference type="Gene3D" id="3.40.1110.10">
    <property type="entry name" value="Calcium-transporting ATPase, cytoplasmic domain N"/>
    <property type="match status" value="2"/>
</dbReference>
<dbReference type="GO" id="GO:0005524">
    <property type="term" value="F:ATP binding"/>
    <property type="evidence" value="ECO:0007669"/>
    <property type="project" value="UniProtKB-UniRule"/>
</dbReference>
<dbReference type="PANTHER" id="PTHR24092">
    <property type="entry name" value="PROBABLE PHOSPHOLIPID-TRANSPORTING ATPASE"/>
    <property type="match status" value="1"/>
</dbReference>
<evidence type="ECO:0000256" key="17">
    <source>
        <dbReference type="PIRSR" id="PIRSR606539-2"/>
    </source>
</evidence>
<feature type="binding site" evidence="17">
    <location>
        <position position="954"/>
    </location>
    <ligand>
        <name>ATP</name>
        <dbReference type="ChEBI" id="CHEBI:30616"/>
    </ligand>
</feature>
<reference evidence="23" key="2">
    <citation type="submission" date="2025-09" db="UniProtKB">
        <authorList>
            <consortium name="Ensembl"/>
        </authorList>
    </citation>
    <scope>IDENTIFICATION</scope>
</reference>
<feature type="domain" description="P-type ATPase N-terminal" evidence="21">
    <location>
        <begin position="69"/>
        <end position="120"/>
    </location>
</feature>
<dbReference type="FunFam" id="3.40.1110.10:FF:000009">
    <property type="entry name" value="Phospholipid-transporting ATPase"/>
    <property type="match status" value="1"/>
</dbReference>
<dbReference type="SFLD" id="SFLDS00003">
    <property type="entry name" value="Haloacid_Dehalogenase"/>
    <property type="match status" value="1"/>
</dbReference>
<evidence type="ECO:0000256" key="15">
    <source>
        <dbReference type="ARBA" id="ARBA00050913"/>
    </source>
</evidence>